<sequence length="140" mass="15442">MTPSGADAAGIESGSSQRPAPRLVYDDDCGFCTWCAAFAAERGEFELVGFEELTPDQLARLPDDYEECAHLLTDDRVYSCGAAIEEAMSRVETPSRYLAAVFQQVPGNETVRESLYREVADRRALFGKLASREPPARRDS</sequence>
<accession>A0A346PA97</accession>
<dbReference type="GO" id="GO:0015035">
    <property type="term" value="F:protein-disulfide reductase activity"/>
    <property type="evidence" value="ECO:0007669"/>
    <property type="project" value="InterPro"/>
</dbReference>
<organism evidence="2 3">
    <name type="scientific">Natrarchaeobaculum sulfurireducens</name>
    <dbReference type="NCBI Taxonomy" id="2044521"/>
    <lineage>
        <taxon>Archaea</taxon>
        <taxon>Methanobacteriati</taxon>
        <taxon>Methanobacteriota</taxon>
        <taxon>Stenosarchaea group</taxon>
        <taxon>Halobacteria</taxon>
        <taxon>Halobacteriales</taxon>
        <taxon>Natrialbaceae</taxon>
        <taxon>Natrarchaeobaculum</taxon>
    </lineage>
</organism>
<dbReference type="RefSeq" id="WP_117362610.1">
    <property type="nucleotide sequence ID" value="NZ_CP024047.1"/>
</dbReference>
<proteinExistence type="predicted"/>
<feature type="region of interest" description="Disordered" evidence="1">
    <location>
        <begin position="1"/>
        <end position="20"/>
    </location>
</feature>
<dbReference type="EMBL" id="CP024047">
    <property type="protein sequence ID" value="AXR76442.1"/>
    <property type="molecule type" value="Genomic_DNA"/>
</dbReference>
<dbReference type="Proteomes" id="UP000258707">
    <property type="component" value="Chromosome"/>
</dbReference>
<evidence type="ECO:0000313" key="3">
    <source>
        <dbReference type="Proteomes" id="UP000258707"/>
    </source>
</evidence>
<dbReference type="GeneID" id="37636909"/>
<dbReference type="KEGG" id="nan:AArc1_0088"/>
<name>A0A346PA97_9EURY</name>
<dbReference type="Pfam" id="PF04134">
    <property type="entry name" value="DCC1-like"/>
    <property type="match status" value="1"/>
</dbReference>
<evidence type="ECO:0000313" key="2">
    <source>
        <dbReference type="EMBL" id="AXR76442.1"/>
    </source>
</evidence>
<reference evidence="3" key="1">
    <citation type="submission" date="2017-10" db="EMBL/GenBank/DDBJ databases">
        <title>Phenotypic and genomic properties of facultatively anaerobic sulfur-reducing natronoarchaea from hypersaline soda lakes.</title>
        <authorList>
            <person name="Sorokin D.Y."/>
            <person name="Kublanov I.V."/>
            <person name="Roman P."/>
            <person name="Sinninghe Damste J.S."/>
            <person name="Golyshin P.N."/>
            <person name="Rojo D."/>
            <person name="Ciordia S."/>
            <person name="Mena Md.C."/>
            <person name="Ferrer M."/>
            <person name="Messina E."/>
            <person name="Smedile F."/>
            <person name="La Spada G."/>
            <person name="La Cono V."/>
            <person name="Yakimov M.M."/>
        </authorList>
    </citation>
    <scope>NUCLEOTIDE SEQUENCE [LARGE SCALE GENOMIC DNA]</scope>
    <source>
        <strain evidence="3">AArc1</strain>
    </source>
</reference>
<gene>
    <name evidence="2" type="ORF">AArc1_0088</name>
</gene>
<evidence type="ECO:0000256" key="1">
    <source>
        <dbReference type="SAM" id="MobiDB-lite"/>
    </source>
</evidence>
<dbReference type="AlphaFoldDB" id="A0A346PA97"/>
<dbReference type="InterPro" id="IPR007263">
    <property type="entry name" value="DCC1-like"/>
</dbReference>
<protein>
    <submittedName>
        <fullName evidence="2">Thioredoxin superfamily protein</fullName>
    </submittedName>
</protein>